<dbReference type="Proteomes" id="UP000014923">
    <property type="component" value="Unassembled WGS sequence"/>
</dbReference>
<evidence type="ECO:0000313" key="2">
    <source>
        <dbReference type="EMBL" id="CDF57682.1"/>
    </source>
</evidence>
<dbReference type="HOGENOM" id="CLU_100108_1_0_9"/>
<dbReference type="eggNOG" id="ENOG50330PN">
    <property type="taxonomic scope" value="Bacteria"/>
</dbReference>
<sequence length="165" mass="19656">MNKNEYIKMLAQKFEKYFDIEFDKNILNLKLDLFAKHYSLNGRTFLTKKDVIDEFENYEYVFLKHYNYIDVHAINEFIDFLKKVSEEVVNPTKNHMSTYINGVVLFDSIDEGVKDVIKRFKNSKTFLFGLRGWFDTRLLAVDLNGQDIICNREGKRVKKVYQITP</sequence>
<dbReference type="EMBL" id="CAVN010000089">
    <property type="protein sequence ID" value="CDF57682.1"/>
    <property type="molecule type" value="Genomic_DNA"/>
</dbReference>
<evidence type="ECO:0000259" key="1">
    <source>
        <dbReference type="Pfam" id="PF26226"/>
    </source>
</evidence>
<gene>
    <name evidence="2" type="ORF">TCEL_01596</name>
</gene>
<dbReference type="RefSeq" id="WP_018661061.1">
    <property type="nucleotide sequence ID" value="NZ_HF952018.1"/>
</dbReference>
<protein>
    <recommendedName>
        <fullName evidence="1">DUF8052 domain-containing protein</fullName>
    </recommendedName>
</protein>
<evidence type="ECO:0000313" key="3">
    <source>
        <dbReference type="Proteomes" id="UP000014923"/>
    </source>
</evidence>
<dbReference type="InterPro" id="IPR058365">
    <property type="entry name" value="DUF8052"/>
</dbReference>
<keyword evidence="3" id="KW-1185">Reference proteome</keyword>
<organism evidence="2 3">
    <name type="scientific">Thermobrachium celere DSM 8682</name>
    <dbReference type="NCBI Taxonomy" id="941824"/>
    <lineage>
        <taxon>Bacteria</taxon>
        <taxon>Bacillati</taxon>
        <taxon>Bacillota</taxon>
        <taxon>Clostridia</taxon>
        <taxon>Eubacteriales</taxon>
        <taxon>Clostridiaceae</taxon>
        <taxon>Thermobrachium</taxon>
    </lineage>
</organism>
<proteinExistence type="predicted"/>
<accession>R7RNC2</accession>
<feature type="domain" description="DUF8052" evidence="1">
    <location>
        <begin position="3"/>
        <end position="162"/>
    </location>
</feature>
<dbReference type="AlphaFoldDB" id="R7RNC2"/>
<reference evidence="2" key="1">
    <citation type="submission" date="2013-03" db="EMBL/GenBank/DDBJ databases">
        <title>Draft genome sequence of the hydrogen-ethanol-producing anaerobic alkalithermophilic Caloramator celere.</title>
        <authorList>
            <person name="Ciranna A."/>
            <person name="Larjo A."/>
            <person name="Kivisto A."/>
            <person name="Santala V."/>
            <person name="Roos C."/>
            <person name="Karp M."/>
        </authorList>
    </citation>
    <scope>NUCLEOTIDE SEQUENCE [LARGE SCALE GENOMIC DNA]</scope>
    <source>
        <strain evidence="2">DSM 8682</strain>
    </source>
</reference>
<comment type="caution">
    <text evidence="2">The sequence shown here is derived from an EMBL/GenBank/DDBJ whole genome shotgun (WGS) entry which is preliminary data.</text>
</comment>
<dbReference type="OrthoDB" id="2836917at2"/>
<dbReference type="Pfam" id="PF26226">
    <property type="entry name" value="DUF8052"/>
    <property type="match status" value="1"/>
</dbReference>
<name>R7RNC2_9CLOT</name>